<dbReference type="EMBL" id="BMAU01021327">
    <property type="protein sequence ID" value="GFY14156.1"/>
    <property type="molecule type" value="Genomic_DNA"/>
</dbReference>
<evidence type="ECO:0000313" key="2">
    <source>
        <dbReference type="EMBL" id="GFY14156.1"/>
    </source>
</evidence>
<dbReference type="Proteomes" id="UP000887159">
    <property type="component" value="Unassembled WGS sequence"/>
</dbReference>
<evidence type="ECO:0000313" key="3">
    <source>
        <dbReference type="Proteomes" id="UP000887159"/>
    </source>
</evidence>
<feature type="compositionally biased region" description="Polar residues" evidence="1">
    <location>
        <begin position="57"/>
        <end position="69"/>
    </location>
</feature>
<accession>A0A8X6SIT7</accession>
<gene>
    <name evidence="2" type="ORF">TNCV_3613451</name>
</gene>
<evidence type="ECO:0000256" key="1">
    <source>
        <dbReference type="SAM" id="MobiDB-lite"/>
    </source>
</evidence>
<feature type="region of interest" description="Disordered" evidence="1">
    <location>
        <begin position="22"/>
        <end position="76"/>
    </location>
</feature>
<reference evidence="2" key="1">
    <citation type="submission" date="2020-08" db="EMBL/GenBank/DDBJ databases">
        <title>Multicomponent nature underlies the extraordinary mechanical properties of spider dragline silk.</title>
        <authorList>
            <person name="Kono N."/>
            <person name="Nakamura H."/>
            <person name="Mori M."/>
            <person name="Yoshida Y."/>
            <person name="Ohtoshi R."/>
            <person name="Malay A.D."/>
            <person name="Moran D.A.P."/>
            <person name="Tomita M."/>
            <person name="Numata K."/>
            <person name="Arakawa K."/>
        </authorList>
    </citation>
    <scope>NUCLEOTIDE SEQUENCE</scope>
</reference>
<sequence>MQRETSNKGLPDQEARYTLLRQLPSSRPHGQLHASTRATELYREPHLRRQEHPSTGLIASSTPVMTSPPSHVPHVR</sequence>
<keyword evidence="3" id="KW-1185">Reference proteome</keyword>
<feature type="compositionally biased region" description="Basic and acidic residues" evidence="1">
    <location>
        <begin position="40"/>
        <end position="52"/>
    </location>
</feature>
<name>A0A8X6SIT7_TRICX</name>
<dbReference type="AlphaFoldDB" id="A0A8X6SIT7"/>
<protein>
    <submittedName>
        <fullName evidence="2">Uncharacterized protein</fullName>
    </submittedName>
</protein>
<comment type="caution">
    <text evidence="2">The sequence shown here is derived from an EMBL/GenBank/DDBJ whole genome shotgun (WGS) entry which is preliminary data.</text>
</comment>
<proteinExistence type="predicted"/>
<organism evidence="2 3">
    <name type="scientific">Trichonephila clavipes</name>
    <name type="common">Golden silk orbweaver</name>
    <name type="synonym">Nephila clavipes</name>
    <dbReference type="NCBI Taxonomy" id="2585209"/>
    <lineage>
        <taxon>Eukaryota</taxon>
        <taxon>Metazoa</taxon>
        <taxon>Ecdysozoa</taxon>
        <taxon>Arthropoda</taxon>
        <taxon>Chelicerata</taxon>
        <taxon>Arachnida</taxon>
        <taxon>Araneae</taxon>
        <taxon>Araneomorphae</taxon>
        <taxon>Entelegynae</taxon>
        <taxon>Araneoidea</taxon>
        <taxon>Nephilidae</taxon>
        <taxon>Trichonephila</taxon>
    </lineage>
</organism>